<dbReference type="PANTHER" id="PTHR38730:SF1">
    <property type="entry name" value="SLL7028 PROTEIN"/>
    <property type="match status" value="1"/>
</dbReference>
<feature type="domain" description="Putative metallopeptidase" evidence="2">
    <location>
        <begin position="6"/>
        <end position="262"/>
    </location>
</feature>
<dbReference type="PANTHER" id="PTHR38730">
    <property type="entry name" value="SLL7028 PROTEIN"/>
    <property type="match status" value="1"/>
</dbReference>
<organism evidence="3 4">
    <name type="scientific">Peteryoungia aggregata LMG 23059</name>
    <dbReference type="NCBI Taxonomy" id="1368425"/>
    <lineage>
        <taxon>Bacteria</taxon>
        <taxon>Pseudomonadati</taxon>
        <taxon>Pseudomonadota</taxon>
        <taxon>Alphaproteobacteria</taxon>
        <taxon>Hyphomicrobiales</taxon>
        <taxon>Rhizobiaceae</taxon>
        <taxon>Peteryoungia</taxon>
    </lineage>
</organism>
<name>A0ABU0GAD9_9HYPH</name>
<comment type="caution">
    <text evidence="3">The sequence shown here is derived from an EMBL/GenBank/DDBJ whole genome shotgun (WGS) entry which is preliminary data.</text>
</comment>
<proteinExistence type="predicted"/>
<feature type="domain" description="VWA-like" evidence="1">
    <location>
        <begin position="270"/>
        <end position="397"/>
    </location>
</feature>
<dbReference type="Proteomes" id="UP001238496">
    <property type="component" value="Unassembled WGS sequence"/>
</dbReference>
<evidence type="ECO:0000313" key="3">
    <source>
        <dbReference type="EMBL" id="MDQ0422327.1"/>
    </source>
</evidence>
<evidence type="ECO:0000259" key="2">
    <source>
        <dbReference type="Pfam" id="PF13203"/>
    </source>
</evidence>
<accession>A0ABU0GAD9</accession>
<keyword evidence="4" id="KW-1185">Reference proteome</keyword>
<dbReference type="EMBL" id="JAUSUW010000010">
    <property type="protein sequence ID" value="MDQ0422327.1"/>
    <property type="molecule type" value="Genomic_DNA"/>
</dbReference>
<evidence type="ECO:0000313" key="4">
    <source>
        <dbReference type="Proteomes" id="UP001238496"/>
    </source>
</evidence>
<dbReference type="InterPro" id="IPR018698">
    <property type="entry name" value="VWA-like_dom"/>
</dbReference>
<gene>
    <name evidence="3" type="ORF">J2045_003375</name>
</gene>
<dbReference type="RefSeq" id="WP_307374782.1">
    <property type="nucleotide sequence ID" value="NZ_JAUSUW010000010.1"/>
</dbReference>
<protein>
    <submittedName>
        <fullName evidence="3">Metal-dependent peptidase</fullName>
    </submittedName>
</protein>
<dbReference type="Pfam" id="PF09967">
    <property type="entry name" value="DUF2201"/>
    <property type="match status" value="1"/>
</dbReference>
<dbReference type="InterPro" id="IPR025154">
    <property type="entry name" value="Put_metallopeptidase_dom"/>
</dbReference>
<sequence length="399" mass="43604">MTSASNHILQARTALLWDSPFFGVLSMHLLEVDATDDPTVDTMATDGKHLFYDSKFVLSLSKAEMIFVLAHEIMHNALEHHLRRQNRNPGLWNVACDFAINLELTKAFEEAKGVKPKMPAGGLIDAQFEGMSAEEIYRHLQQEIEQNGHAMAGGVKIEPEPGPDLGGCGGIKDACDPSDEAAVNHARAELQAQVRGAAMAAEGAQAGSLPGSIQRLIDRLLQPKVDWRAILRKFIDGVATRDYAWSTPNRRLIPHRIITPSLVSDSISHLVVAVDTSGSINGEILNAFAAEIRAAFGDGAVDRMSVLYADAKVQHVEEFEAGDELDLHPKGGGGTAFSDTFRMIRDRYQTGVATIYLTDLFVCDYGDEPDMPVLWAVHGRTKDFDNLSVPFGELVNISD</sequence>
<reference evidence="3 4" key="1">
    <citation type="submission" date="2023-07" db="EMBL/GenBank/DDBJ databases">
        <title>Genomic Encyclopedia of Type Strains, Phase IV (KMG-IV): sequencing the most valuable type-strain genomes for metagenomic binning, comparative biology and taxonomic classification.</title>
        <authorList>
            <person name="Goeker M."/>
        </authorList>
    </citation>
    <scope>NUCLEOTIDE SEQUENCE [LARGE SCALE GENOMIC DNA]</scope>
    <source>
        <strain evidence="3 4">DSM 1111</strain>
    </source>
</reference>
<dbReference type="Pfam" id="PF13203">
    <property type="entry name" value="DUF2201_N"/>
    <property type="match status" value="1"/>
</dbReference>
<evidence type="ECO:0000259" key="1">
    <source>
        <dbReference type="Pfam" id="PF09967"/>
    </source>
</evidence>